<proteinExistence type="predicted"/>
<evidence type="ECO:0000313" key="2">
    <source>
        <dbReference type="EMBL" id="MCQ8241643.1"/>
    </source>
</evidence>
<feature type="compositionally biased region" description="Pro residues" evidence="1">
    <location>
        <begin position="54"/>
        <end position="78"/>
    </location>
</feature>
<dbReference type="RefSeq" id="WP_422920387.1">
    <property type="nucleotide sequence ID" value="NZ_JAMZEJ010000007.1"/>
</dbReference>
<sequence>MPSPFRPAFPDRARSRTSRGGSATRTGAGLLACSLVLVGGCKLVDQRTFNPSANRPPPPPVLPAGPPGRAPAPVPPLAAIPEGAPPESWKAALSGVARAALDRKPNVLFRVISRVPTRGGPDAQATALASAGKGTAQQVADVLTAAGAAPAQVELSGESVPGLTGPDVQVFVK</sequence>
<protein>
    <submittedName>
        <fullName evidence="2">Uncharacterized protein</fullName>
    </submittedName>
</protein>
<dbReference type="Proteomes" id="UP001524547">
    <property type="component" value="Unassembled WGS sequence"/>
</dbReference>
<evidence type="ECO:0000256" key="1">
    <source>
        <dbReference type="SAM" id="MobiDB-lite"/>
    </source>
</evidence>
<comment type="caution">
    <text evidence="2">The sequence shown here is derived from an EMBL/GenBank/DDBJ whole genome shotgun (WGS) entry which is preliminary data.</text>
</comment>
<dbReference type="EMBL" id="JAMZEJ010000007">
    <property type="protein sequence ID" value="MCQ8241643.1"/>
    <property type="molecule type" value="Genomic_DNA"/>
</dbReference>
<evidence type="ECO:0000313" key="3">
    <source>
        <dbReference type="Proteomes" id="UP001524547"/>
    </source>
</evidence>
<organism evidence="2 3">
    <name type="scientific">Rhizosaccharibacter radicis</name>
    <dbReference type="NCBI Taxonomy" id="2782605"/>
    <lineage>
        <taxon>Bacteria</taxon>
        <taxon>Pseudomonadati</taxon>
        <taxon>Pseudomonadota</taxon>
        <taxon>Alphaproteobacteria</taxon>
        <taxon>Acetobacterales</taxon>
        <taxon>Acetobacteraceae</taxon>
        <taxon>Rhizosaccharibacter</taxon>
    </lineage>
</organism>
<reference evidence="2 3" key="1">
    <citation type="submission" date="2022-06" db="EMBL/GenBank/DDBJ databases">
        <title>Rhizosaccharibacter gen. nov. sp. nov. KSS12, endophytic bacteria isolated from sugarcane.</title>
        <authorList>
            <person name="Pitiwittayakul N."/>
        </authorList>
    </citation>
    <scope>NUCLEOTIDE SEQUENCE [LARGE SCALE GENOMIC DNA]</scope>
    <source>
        <strain evidence="2 3">KSS12</strain>
    </source>
</reference>
<name>A0ABT1VZ71_9PROT</name>
<keyword evidence="3" id="KW-1185">Reference proteome</keyword>
<feature type="region of interest" description="Disordered" evidence="1">
    <location>
        <begin position="49"/>
        <end position="79"/>
    </location>
</feature>
<feature type="region of interest" description="Disordered" evidence="1">
    <location>
        <begin position="1"/>
        <end position="25"/>
    </location>
</feature>
<gene>
    <name evidence="2" type="ORF">NFI88_12430</name>
</gene>
<accession>A0ABT1VZ71</accession>